<dbReference type="SUPFAM" id="SSF52540">
    <property type="entry name" value="P-loop containing nucleoside triphosphate hydrolases"/>
    <property type="match status" value="1"/>
</dbReference>
<evidence type="ECO:0000256" key="2">
    <source>
        <dbReference type="ARBA" id="ARBA00009863"/>
    </source>
</evidence>
<dbReference type="OrthoDB" id="274828at2759"/>
<evidence type="ECO:0000256" key="7">
    <source>
        <dbReference type="ARBA" id="ARBA00035140"/>
    </source>
</evidence>
<evidence type="ECO:0000256" key="5">
    <source>
        <dbReference type="ARBA" id="ARBA00023128"/>
    </source>
</evidence>
<accession>A0A8H5HX04</accession>
<organism evidence="8 9">
    <name type="scientific">Collybiopsis confluens</name>
    <dbReference type="NCBI Taxonomy" id="2823264"/>
    <lineage>
        <taxon>Eukaryota</taxon>
        <taxon>Fungi</taxon>
        <taxon>Dikarya</taxon>
        <taxon>Basidiomycota</taxon>
        <taxon>Agaricomycotina</taxon>
        <taxon>Agaricomycetes</taxon>
        <taxon>Agaricomycetidae</taxon>
        <taxon>Agaricales</taxon>
        <taxon>Marasmiineae</taxon>
        <taxon>Omphalotaceae</taxon>
        <taxon>Collybiopsis</taxon>
    </lineage>
</organism>
<reference evidence="8 9" key="1">
    <citation type="journal article" date="2020" name="ISME J.">
        <title>Uncovering the hidden diversity of litter-decomposition mechanisms in mushroom-forming fungi.</title>
        <authorList>
            <person name="Floudas D."/>
            <person name="Bentzer J."/>
            <person name="Ahren D."/>
            <person name="Johansson T."/>
            <person name="Persson P."/>
            <person name="Tunlid A."/>
        </authorList>
    </citation>
    <scope>NUCLEOTIDE SEQUENCE [LARGE SCALE GENOMIC DNA]</scope>
    <source>
        <strain evidence="8 9">CBS 406.79</strain>
    </source>
</reference>
<dbReference type="GO" id="GO:0003735">
    <property type="term" value="F:structural constituent of ribosome"/>
    <property type="evidence" value="ECO:0007669"/>
    <property type="project" value="TreeGrafter"/>
</dbReference>
<keyword evidence="6" id="KW-0687">Ribonucleoprotein</keyword>
<evidence type="ECO:0000256" key="3">
    <source>
        <dbReference type="ARBA" id="ARBA00022946"/>
    </source>
</evidence>
<dbReference type="Gene3D" id="3.40.50.300">
    <property type="entry name" value="P-loop containing nucleotide triphosphate hydrolases"/>
    <property type="match status" value="1"/>
</dbReference>
<keyword evidence="4" id="KW-0689">Ribosomal protein</keyword>
<dbReference type="PANTHER" id="PTHR12810:SF0">
    <property type="entry name" value="SMALL RIBOSOMAL SUBUNIT PROTEIN MS29"/>
    <property type="match status" value="1"/>
</dbReference>
<proteinExistence type="inferred from homology"/>
<evidence type="ECO:0000256" key="4">
    <source>
        <dbReference type="ARBA" id="ARBA00022980"/>
    </source>
</evidence>
<comment type="similarity">
    <text evidence="2">Belongs to the mitochondrion-specific ribosomal protein mS29 family.</text>
</comment>
<evidence type="ECO:0000313" key="9">
    <source>
        <dbReference type="Proteomes" id="UP000518752"/>
    </source>
</evidence>
<dbReference type="EMBL" id="JAACJN010000011">
    <property type="protein sequence ID" value="KAF5391111.1"/>
    <property type="molecule type" value="Genomic_DNA"/>
</dbReference>
<dbReference type="InterPro" id="IPR027417">
    <property type="entry name" value="P-loop_NTPase"/>
</dbReference>
<comment type="caution">
    <text evidence="8">The sequence shown here is derived from an EMBL/GenBank/DDBJ whole genome shotgun (WGS) entry which is preliminary data.</text>
</comment>
<dbReference type="InterPro" id="IPR019368">
    <property type="entry name" value="Ribosomal_mS29"/>
</dbReference>
<evidence type="ECO:0000256" key="1">
    <source>
        <dbReference type="ARBA" id="ARBA00004173"/>
    </source>
</evidence>
<name>A0A8H5HX04_9AGAR</name>
<evidence type="ECO:0000256" key="6">
    <source>
        <dbReference type="ARBA" id="ARBA00023274"/>
    </source>
</evidence>
<dbReference type="Proteomes" id="UP000518752">
    <property type="component" value="Unassembled WGS sequence"/>
</dbReference>
<keyword evidence="9" id="KW-1185">Reference proteome</keyword>
<evidence type="ECO:0000313" key="8">
    <source>
        <dbReference type="EMBL" id="KAF5391111.1"/>
    </source>
</evidence>
<keyword evidence="5" id="KW-0496">Mitochondrion</keyword>
<comment type="subcellular location">
    <subcellularLocation>
        <location evidence="1">Mitochondrion</location>
    </subcellularLocation>
</comment>
<dbReference type="Pfam" id="PF10236">
    <property type="entry name" value="DAP3"/>
    <property type="match status" value="1"/>
</dbReference>
<dbReference type="AlphaFoldDB" id="A0A8H5HX04"/>
<keyword evidence="3" id="KW-0809">Transit peptide</keyword>
<dbReference type="GO" id="GO:0005763">
    <property type="term" value="C:mitochondrial small ribosomal subunit"/>
    <property type="evidence" value="ECO:0007669"/>
    <property type="project" value="TreeGrafter"/>
</dbReference>
<gene>
    <name evidence="8" type="ORF">D9757_003064</name>
</gene>
<dbReference type="PANTHER" id="PTHR12810">
    <property type="entry name" value="MITOCHONDRIAL 28S RIBOSOMAL PROTEIN S29"/>
    <property type="match status" value="1"/>
</dbReference>
<sequence length="467" mass="51686">MALALARGSSRRAAVQTTFICIPHTRHYAQAQPGQAATFKSKSLETKNKKAFSRKNRLGAFRSLPPSQLTEPIFKAESSLNPPSFTPDILTENMIGSVTAFDEIPNDPIKYFGTPKQMLLEFRLLSKKCSVIRNITVLTAQELDSAAEAPSHKTRFVLTGAEGSGKSFLLLQAVRYCLAKGWIVIYVPRAKSLVNSTTTHTYDLRTQTYLQPNYAQELLRRIHEVNGAVLQTLTIKDTLNLDRRSFSSGTTLAEIASAGGKDATISSVVLEAFLNELSQQTQIPVLLAVDDFQAVYNLKTAYRDPHFAAIRPFHLSIPRYLLEFASGKRFFQKGAVLGALTAHDPAFPVPIELMDQLNLPGLRPRTAYSKRSKTLQEYAQGLQNLPVPEEFSVKEAAAVFEMWMSDNALTGPANDELFLSKYTESAGRPRAFVWQGILSTLEGTSPTVDESTVLPQIREGRVPLTVF</sequence>
<protein>
    <recommendedName>
        <fullName evidence="7">Small ribosomal subunit protein mS29</fullName>
    </recommendedName>
</protein>